<dbReference type="InterPro" id="IPR029057">
    <property type="entry name" value="PRTase-like"/>
</dbReference>
<dbReference type="InterPro" id="IPR051910">
    <property type="entry name" value="ComF/GntX_DNA_util-trans"/>
</dbReference>
<dbReference type="InterPro" id="IPR000836">
    <property type="entry name" value="PRTase_dom"/>
</dbReference>
<proteinExistence type="inferred from homology"/>
<evidence type="ECO:0000313" key="4">
    <source>
        <dbReference type="Proteomes" id="UP001139011"/>
    </source>
</evidence>
<evidence type="ECO:0000256" key="1">
    <source>
        <dbReference type="ARBA" id="ARBA00008007"/>
    </source>
</evidence>
<protein>
    <submittedName>
        <fullName evidence="3">ComF family protein</fullName>
    </submittedName>
</protein>
<dbReference type="RefSeq" id="WP_248253933.1">
    <property type="nucleotide sequence ID" value="NZ_JAIWJX010000002.1"/>
</dbReference>
<dbReference type="Gene3D" id="3.40.50.2020">
    <property type="match status" value="1"/>
</dbReference>
<organism evidence="3 4">
    <name type="scientific">Fictibacillus marinisediminis</name>
    <dbReference type="NCBI Taxonomy" id="2878389"/>
    <lineage>
        <taxon>Bacteria</taxon>
        <taxon>Bacillati</taxon>
        <taxon>Bacillota</taxon>
        <taxon>Bacilli</taxon>
        <taxon>Bacillales</taxon>
        <taxon>Fictibacillaceae</taxon>
        <taxon>Fictibacillus</taxon>
    </lineage>
</organism>
<keyword evidence="4" id="KW-1185">Reference proteome</keyword>
<dbReference type="EMBL" id="JAIWJX010000002">
    <property type="protein sequence ID" value="MCK6258684.1"/>
    <property type="molecule type" value="Genomic_DNA"/>
</dbReference>
<dbReference type="PANTHER" id="PTHR47505">
    <property type="entry name" value="DNA UTILIZATION PROTEIN YHGH"/>
    <property type="match status" value="1"/>
</dbReference>
<sequence length="237" mass="27610">MNYCLYCDEGFYETVSWSFVLGIAGEMHFCEGCSSSLERIEGEICEICGRSFSLFPEQYRQENRCNDCIHWEEDVNWRGVLVKNRSLYVYNDFLKELISRLKYRGDAELVMGFRQEFRKIYQHEFKGFVVVPVPLSQERHYERGFNQTQLLAELLGVEVEHALERVLHEKKQSKKSRQERLEMKETIFELANNSKLVYGKSVVLVDDVYTTGATLRQASRVLKEGGALQVSSMTLGR</sequence>
<comment type="similarity">
    <text evidence="1">Belongs to the ComF/GntX family.</text>
</comment>
<dbReference type="AlphaFoldDB" id="A0A9X2BE77"/>
<dbReference type="CDD" id="cd06223">
    <property type="entry name" value="PRTases_typeI"/>
    <property type="match status" value="1"/>
</dbReference>
<dbReference type="Pfam" id="PF00156">
    <property type="entry name" value="Pribosyltran"/>
    <property type="match status" value="1"/>
</dbReference>
<name>A0A9X2BE77_9BACL</name>
<comment type="caution">
    <text evidence="3">The sequence shown here is derived from an EMBL/GenBank/DDBJ whole genome shotgun (WGS) entry which is preliminary data.</text>
</comment>
<accession>A0A9X2BE77</accession>
<reference evidence="3" key="1">
    <citation type="submission" date="2021-09" db="EMBL/GenBank/DDBJ databases">
        <title>Genome analysis of Fictibacillus sp. KIGAM418 isolated from marine sediment.</title>
        <authorList>
            <person name="Seo M.-J."/>
            <person name="Cho E.-S."/>
            <person name="Hwang C.Y."/>
        </authorList>
    </citation>
    <scope>NUCLEOTIDE SEQUENCE</scope>
    <source>
        <strain evidence="3">KIGAM418</strain>
    </source>
</reference>
<dbReference type="SUPFAM" id="SSF53271">
    <property type="entry name" value="PRTase-like"/>
    <property type="match status" value="1"/>
</dbReference>
<dbReference type="Proteomes" id="UP001139011">
    <property type="component" value="Unassembled WGS sequence"/>
</dbReference>
<evidence type="ECO:0000259" key="2">
    <source>
        <dbReference type="Pfam" id="PF00156"/>
    </source>
</evidence>
<feature type="domain" description="Phosphoribosyltransferase" evidence="2">
    <location>
        <begin position="161"/>
        <end position="235"/>
    </location>
</feature>
<gene>
    <name evidence="3" type="ORF">LCY76_19130</name>
</gene>
<evidence type="ECO:0000313" key="3">
    <source>
        <dbReference type="EMBL" id="MCK6258684.1"/>
    </source>
</evidence>
<dbReference type="PANTHER" id="PTHR47505:SF1">
    <property type="entry name" value="DNA UTILIZATION PROTEIN YHGH"/>
    <property type="match status" value="1"/>
</dbReference>